<feature type="region of interest" description="Disordered" evidence="6">
    <location>
        <begin position="669"/>
        <end position="718"/>
    </location>
</feature>
<dbReference type="PANTHER" id="PTHR43047:SF72">
    <property type="entry name" value="OSMOSENSING HISTIDINE PROTEIN KINASE SLN1"/>
    <property type="match status" value="1"/>
</dbReference>
<reference evidence="9" key="1">
    <citation type="submission" date="2021-06" db="EMBL/GenBank/DDBJ databases">
        <title>Bradyrhizobium sp. S2-11-2 Genome sequencing.</title>
        <authorList>
            <person name="Jin L."/>
        </authorList>
    </citation>
    <scope>NUCLEOTIDE SEQUENCE</scope>
    <source>
        <strain evidence="9">S2-11-2</strain>
    </source>
</reference>
<dbReference type="SUPFAM" id="SSF55785">
    <property type="entry name" value="PYP-like sensor domain (PAS domain)"/>
    <property type="match status" value="2"/>
</dbReference>
<dbReference type="RefSeq" id="WP_215616204.1">
    <property type="nucleotide sequence ID" value="NZ_CP076135.1"/>
</dbReference>
<proteinExistence type="predicted"/>
<dbReference type="Proteomes" id="UP000680805">
    <property type="component" value="Chromosome"/>
</dbReference>
<dbReference type="SMART" id="SM00387">
    <property type="entry name" value="HATPase_c"/>
    <property type="match status" value="1"/>
</dbReference>
<dbReference type="Pfam" id="PF00989">
    <property type="entry name" value="PAS"/>
    <property type="match status" value="1"/>
</dbReference>
<evidence type="ECO:0000256" key="3">
    <source>
        <dbReference type="ARBA" id="ARBA00022679"/>
    </source>
</evidence>
<dbReference type="Pfam" id="PF02518">
    <property type="entry name" value="HATPase_c"/>
    <property type="match status" value="1"/>
</dbReference>
<dbReference type="NCBIfam" id="TIGR00229">
    <property type="entry name" value="sensory_box"/>
    <property type="match status" value="1"/>
</dbReference>
<gene>
    <name evidence="9" type="ORF">KMZ68_05415</name>
</gene>
<evidence type="ECO:0000256" key="1">
    <source>
        <dbReference type="ARBA" id="ARBA00000085"/>
    </source>
</evidence>
<dbReference type="Pfam" id="PF00512">
    <property type="entry name" value="HisKA"/>
    <property type="match status" value="1"/>
</dbReference>
<evidence type="ECO:0000256" key="4">
    <source>
        <dbReference type="ARBA" id="ARBA00022777"/>
    </source>
</evidence>
<evidence type="ECO:0000259" key="8">
    <source>
        <dbReference type="PROSITE" id="PS50112"/>
    </source>
</evidence>
<feature type="region of interest" description="Disordered" evidence="6">
    <location>
        <begin position="317"/>
        <end position="354"/>
    </location>
</feature>
<evidence type="ECO:0000313" key="10">
    <source>
        <dbReference type="Proteomes" id="UP000680805"/>
    </source>
</evidence>
<dbReference type="InterPro" id="IPR036097">
    <property type="entry name" value="HisK_dim/P_sf"/>
</dbReference>
<feature type="compositionally biased region" description="Low complexity" evidence="6">
    <location>
        <begin position="329"/>
        <end position="342"/>
    </location>
</feature>
<dbReference type="CDD" id="cd00082">
    <property type="entry name" value="HisKA"/>
    <property type="match status" value="1"/>
</dbReference>
<dbReference type="KEGG" id="bsei:KMZ68_05415"/>
<dbReference type="EMBL" id="CP076135">
    <property type="protein sequence ID" value="QWG20747.1"/>
    <property type="molecule type" value="Genomic_DNA"/>
</dbReference>
<dbReference type="Gene3D" id="3.30.450.20">
    <property type="entry name" value="PAS domain"/>
    <property type="match status" value="2"/>
</dbReference>
<evidence type="ECO:0000256" key="6">
    <source>
        <dbReference type="SAM" id="MobiDB-lite"/>
    </source>
</evidence>
<dbReference type="InterPro" id="IPR036890">
    <property type="entry name" value="HATPase_C_sf"/>
</dbReference>
<keyword evidence="4" id="KW-0418">Kinase</keyword>
<protein>
    <recommendedName>
        <fullName evidence="2">histidine kinase</fullName>
        <ecNumber evidence="2">2.7.13.3</ecNumber>
    </recommendedName>
</protein>
<evidence type="ECO:0000259" key="7">
    <source>
        <dbReference type="PROSITE" id="PS50109"/>
    </source>
</evidence>
<dbReference type="Pfam" id="PF13188">
    <property type="entry name" value="PAS_8"/>
    <property type="match status" value="1"/>
</dbReference>
<keyword evidence="5" id="KW-0175">Coiled coil</keyword>
<dbReference type="GO" id="GO:0005886">
    <property type="term" value="C:plasma membrane"/>
    <property type="evidence" value="ECO:0007669"/>
    <property type="project" value="TreeGrafter"/>
</dbReference>
<name>A0A975NSW1_9BRAD</name>
<feature type="compositionally biased region" description="Basic and acidic residues" evidence="6">
    <location>
        <begin position="597"/>
        <end position="621"/>
    </location>
</feature>
<dbReference type="CDD" id="cd00130">
    <property type="entry name" value="PAS"/>
    <property type="match status" value="1"/>
</dbReference>
<feature type="region of interest" description="Disordered" evidence="6">
    <location>
        <begin position="372"/>
        <end position="391"/>
    </location>
</feature>
<dbReference type="Gene3D" id="3.30.565.10">
    <property type="entry name" value="Histidine kinase-like ATPase, C-terminal domain"/>
    <property type="match status" value="1"/>
</dbReference>
<dbReference type="GO" id="GO:0000155">
    <property type="term" value="F:phosphorelay sensor kinase activity"/>
    <property type="evidence" value="ECO:0007669"/>
    <property type="project" value="InterPro"/>
</dbReference>
<dbReference type="EC" id="2.7.13.3" evidence="2"/>
<dbReference type="SUPFAM" id="SSF47384">
    <property type="entry name" value="Homodimeric domain of signal transducing histidine kinase"/>
    <property type="match status" value="1"/>
</dbReference>
<dbReference type="SMART" id="SM00388">
    <property type="entry name" value="HisKA"/>
    <property type="match status" value="1"/>
</dbReference>
<feature type="region of interest" description="Disordered" evidence="6">
    <location>
        <begin position="775"/>
        <end position="796"/>
    </location>
</feature>
<dbReference type="GO" id="GO:0009927">
    <property type="term" value="F:histidine phosphotransfer kinase activity"/>
    <property type="evidence" value="ECO:0007669"/>
    <property type="project" value="TreeGrafter"/>
</dbReference>
<sequence>MNNAEFQLRGIGDPRLAVHATSALPAWLWSTDGTRILWANPVGARLFGAANGAILARKLFGPADQHRRQVAQLAGRLPADGAIRLERLRGFGAPLGALVTCGCARLEFADGNHGILVAAAEPVGRAMPLVERLQRLVEGIDSPIAAFARDGMFVGASDAARPLLGFRNLSEAGLDEARSDALKQGRVETPVGIGHMVLQRVGSGADIGLVALIAPTVTPAAPEAASVEPAPDAEQPVAPPGEVPLPDYERPAISGEAPAEFALIDEFAMEPPAELVATAPAEPVQRPIAPPAEWTTPGYEQPAASGEAPAEFALIGEFGPSAPDERPEAAAAETAPQTVAPPGDLPTPDYEQPAISGEAPAEFTLLDEFEGPSAETDAEPTPPGEPSEPDLQSVLQLDMPFVEASHAEPPAETATPDLEIRGQEPSPYIEAVADEPAAPTVTPEPVKPPSWLDEPTPGTRRHPLRFMWHMDAEGRFVLGSDEFSRLIGARTAAGFGRLWSEIAETFGLDPDGRVAKAVATGSTWSSITLNWPVDGGGRLPVELSGLPIYDHNGKLAGYRGFGVCRDLDGLTRLAALRRYEFFSAPAAPQALSADIVEPDRAKDRPESHEPMADETSQRTDLETPVETPIETLKNVLPFRPISDSKSPVLTPVENSAFNELARQLSARLESEHGAAAAPGVSGASDDVVEPPAATETRVPPGEAPEWLAQPEPPARGETRRDRALLDLLPVGVLIYRLDRLLYANRAFLERIGYDSLHALEEAGGLDALYVEPGVSSASSTSDTGTPVTISASEDSSGRAPMAATDARLYTISWDDDSALALICSGAPAEAAAVAAAIAPAVASSEPSAVGHANAEELGAILDTTAEGIVMFDAEGNLNSCNRSAEALFGYDGEALVQRNLAELFAPESQRVVQDYLESIKGAGVASLLDHGRDALARVRGGGIIPVSMTMGRTRPEGPNFFAVFRDLSQTKKSESELQQARRLADRAANARADMLARISHEVRTPLNAIIGFAEVMIGERFGSLGNERYVEYMKDIRASGERVIAIINDLLDLSRIETGKLDLAFTNQNLNELVESCVAVMQPQANRERIIIRTSLAHALPPVVADARALRQITLNLIGNSIHLANAGGQVIVSTALSDFGEVVLRVRDTGHGLNDNEVAAAMEPFRNHAPSDRTSDSGVSLSLTKALVEANRAQFHIKPGAHSGTLIEVVFSHDMAKA</sequence>
<dbReference type="InterPro" id="IPR003661">
    <property type="entry name" value="HisK_dim/P_dom"/>
</dbReference>
<feature type="compositionally biased region" description="Polar residues" evidence="6">
    <location>
        <begin position="775"/>
        <end position="794"/>
    </location>
</feature>
<dbReference type="InterPro" id="IPR013767">
    <property type="entry name" value="PAS_fold"/>
</dbReference>
<evidence type="ECO:0000256" key="5">
    <source>
        <dbReference type="SAM" id="Coils"/>
    </source>
</evidence>
<evidence type="ECO:0000313" key="9">
    <source>
        <dbReference type="EMBL" id="QWG20747.1"/>
    </source>
</evidence>
<accession>A0A975NSW1</accession>
<feature type="coiled-coil region" evidence="5">
    <location>
        <begin position="970"/>
        <end position="997"/>
    </location>
</feature>
<dbReference type="PROSITE" id="PS50112">
    <property type="entry name" value="PAS"/>
    <property type="match status" value="1"/>
</dbReference>
<dbReference type="SUPFAM" id="SSF55874">
    <property type="entry name" value="ATPase domain of HSP90 chaperone/DNA topoisomerase II/histidine kinase"/>
    <property type="match status" value="1"/>
</dbReference>
<dbReference type="InterPro" id="IPR003594">
    <property type="entry name" value="HATPase_dom"/>
</dbReference>
<feature type="region of interest" description="Disordered" evidence="6">
    <location>
        <begin position="593"/>
        <end position="626"/>
    </location>
</feature>
<dbReference type="FunFam" id="1.10.287.130:FF:000066">
    <property type="entry name" value="PAS domain-containing sensor histidine kinase"/>
    <property type="match status" value="1"/>
</dbReference>
<comment type="catalytic activity">
    <reaction evidence="1">
        <text>ATP + protein L-histidine = ADP + protein N-phospho-L-histidine.</text>
        <dbReference type="EC" id="2.7.13.3"/>
    </reaction>
</comment>
<dbReference type="SMART" id="SM00091">
    <property type="entry name" value="PAS"/>
    <property type="match status" value="4"/>
</dbReference>
<dbReference type="PANTHER" id="PTHR43047">
    <property type="entry name" value="TWO-COMPONENT HISTIDINE PROTEIN KINASE"/>
    <property type="match status" value="1"/>
</dbReference>
<dbReference type="Gene3D" id="1.10.287.130">
    <property type="match status" value="1"/>
</dbReference>
<dbReference type="AlphaFoldDB" id="A0A975NSW1"/>
<keyword evidence="3" id="KW-0808">Transferase</keyword>
<organism evidence="9 10">
    <name type="scientific">Bradyrhizobium sediminis</name>
    <dbReference type="NCBI Taxonomy" id="2840469"/>
    <lineage>
        <taxon>Bacteria</taxon>
        <taxon>Pseudomonadati</taxon>
        <taxon>Pseudomonadota</taxon>
        <taxon>Alphaproteobacteria</taxon>
        <taxon>Hyphomicrobiales</taxon>
        <taxon>Nitrobacteraceae</taxon>
        <taxon>Bradyrhizobium</taxon>
    </lineage>
</organism>
<dbReference type="GO" id="GO:0006355">
    <property type="term" value="P:regulation of DNA-templated transcription"/>
    <property type="evidence" value="ECO:0007669"/>
    <property type="project" value="InterPro"/>
</dbReference>
<dbReference type="InterPro" id="IPR005467">
    <property type="entry name" value="His_kinase_dom"/>
</dbReference>
<feature type="domain" description="PAS" evidence="8">
    <location>
        <begin position="853"/>
        <end position="923"/>
    </location>
</feature>
<evidence type="ECO:0000256" key="2">
    <source>
        <dbReference type="ARBA" id="ARBA00012438"/>
    </source>
</evidence>
<dbReference type="InterPro" id="IPR000014">
    <property type="entry name" value="PAS"/>
</dbReference>
<dbReference type="PROSITE" id="PS50109">
    <property type="entry name" value="HIS_KIN"/>
    <property type="match status" value="1"/>
</dbReference>
<feature type="compositionally biased region" description="Low complexity" evidence="6">
    <location>
        <begin position="673"/>
        <end position="684"/>
    </location>
</feature>
<feature type="domain" description="Histidine kinase" evidence="7">
    <location>
        <begin position="997"/>
        <end position="1216"/>
    </location>
</feature>
<dbReference type="InterPro" id="IPR035965">
    <property type="entry name" value="PAS-like_dom_sf"/>
</dbReference>